<protein>
    <recommendedName>
        <fullName evidence="4">Peptidase aspartic putative domain-containing protein</fullName>
    </recommendedName>
</protein>
<name>A0A2B4R8X3_STYPI</name>
<reference evidence="3" key="1">
    <citation type="journal article" date="2017" name="bioRxiv">
        <title>Comparative analysis of the genomes of Stylophora pistillata and Acropora digitifera provides evidence for extensive differences between species of corals.</title>
        <authorList>
            <person name="Voolstra C.R."/>
            <person name="Li Y."/>
            <person name="Liew Y.J."/>
            <person name="Baumgarten S."/>
            <person name="Zoccola D."/>
            <person name="Flot J.-F."/>
            <person name="Tambutte S."/>
            <person name="Allemand D."/>
            <person name="Aranda M."/>
        </authorList>
    </citation>
    <scope>NUCLEOTIDE SEQUENCE [LARGE SCALE GENOMIC DNA]</scope>
</reference>
<dbReference type="PANTHER" id="PTHR47331:SF1">
    <property type="entry name" value="GAG-LIKE PROTEIN"/>
    <property type="match status" value="1"/>
</dbReference>
<comment type="caution">
    <text evidence="2">The sequence shown here is derived from an EMBL/GenBank/DDBJ whole genome shotgun (WGS) entry which is preliminary data.</text>
</comment>
<sequence>MLHVHPGPRVSTEEQSREDPPNAPTSVTNGPAREGKPNERTHTTTTGAEPPPSTKFVALRTVPVYLASGKRKIKVNALLDDCSSRTYLNSDIGAELGLEGSPHELTVNVLNDNQETFETTVNIELPQVGHRTTVDVLIGVDQADLLYPLKDVKGRSGEPIARLTPLGWTCISNPDGKAERIHANFTFSLSDSNKLNSLVRRYWDIDEPTSSKTNIVNPNEKLARDTVANRLKICGRSLHCWNALEEWQKPIARQLQHCIVPSAIN</sequence>
<evidence type="ECO:0000256" key="1">
    <source>
        <dbReference type="SAM" id="MobiDB-lite"/>
    </source>
</evidence>
<evidence type="ECO:0008006" key="4">
    <source>
        <dbReference type="Google" id="ProtNLM"/>
    </source>
</evidence>
<evidence type="ECO:0000313" key="3">
    <source>
        <dbReference type="Proteomes" id="UP000225706"/>
    </source>
</evidence>
<dbReference type="OrthoDB" id="5984815at2759"/>
<proteinExistence type="predicted"/>
<feature type="compositionally biased region" description="Basic and acidic residues" evidence="1">
    <location>
        <begin position="11"/>
        <end position="20"/>
    </location>
</feature>
<dbReference type="AlphaFoldDB" id="A0A2B4R8X3"/>
<evidence type="ECO:0000313" key="2">
    <source>
        <dbReference type="EMBL" id="PFX12672.1"/>
    </source>
</evidence>
<gene>
    <name evidence="2" type="ORF">AWC38_SpisGene23327</name>
</gene>
<dbReference type="PANTHER" id="PTHR47331">
    <property type="entry name" value="PHD-TYPE DOMAIN-CONTAINING PROTEIN"/>
    <property type="match status" value="1"/>
</dbReference>
<dbReference type="EMBL" id="LSMT01001236">
    <property type="protein sequence ID" value="PFX12672.1"/>
    <property type="molecule type" value="Genomic_DNA"/>
</dbReference>
<feature type="compositionally biased region" description="Basic and acidic residues" evidence="1">
    <location>
        <begin position="33"/>
        <end position="42"/>
    </location>
</feature>
<organism evidence="2 3">
    <name type="scientific">Stylophora pistillata</name>
    <name type="common">Smooth cauliflower coral</name>
    <dbReference type="NCBI Taxonomy" id="50429"/>
    <lineage>
        <taxon>Eukaryota</taxon>
        <taxon>Metazoa</taxon>
        <taxon>Cnidaria</taxon>
        <taxon>Anthozoa</taxon>
        <taxon>Hexacorallia</taxon>
        <taxon>Scleractinia</taxon>
        <taxon>Astrocoeniina</taxon>
        <taxon>Pocilloporidae</taxon>
        <taxon>Stylophora</taxon>
    </lineage>
</organism>
<keyword evidence="3" id="KW-1185">Reference proteome</keyword>
<feature type="region of interest" description="Disordered" evidence="1">
    <location>
        <begin position="1"/>
        <end position="54"/>
    </location>
</feature>
<accession>A0A2B4R8X3</accession>
<dbReference type="Proteomes" id="UP000225706">
    <property type="component" value="Unassembled WGS sequence"/>
</dbReference>